<comment type="caution">
    <text evidence="1">The sequence shown here is derived from an EMBL/GenBank/DDBJ whole genome shotgun (WGS) entry which is preliminary data.</text>
</comment>
<dbReference type="EMBL" id="NWVD01000002">
    <property type="protein sequence ID" value="PCG09684.1"/>
    <property type="molecule type" value="Genomic_DNA"/>
</dbReference>
<dbReference type="Proteomes" id="UP000218784">
    <property type="component" value="Unassembled WGS sequence"/>
</dbReference>
<evidence type="ECO:0000313" key="2">
    <source>
        <dbReference type="Proteomes" id="UP000218784"/>
    </source>
</evidence>
<name>A0A2A4HZA5_9SPHN</name>
<sequence length="195" mass="21400">MSAIDLALRPACDEDAERIRVTAVVDDVNRWLAVASHRDRFHYATRPYLPAGAPGPARLRELQAQGLVILFQQRSQLFHGEFCYYAQRTARALQDPVPAPKVDRAYAKLSPRQQDAGDYEAGDRLLPILTRAAEFGRPCPTDKQLAQKARIPVDLVASGLLALRSAKLIVVHAVPAPTLRRVTILATGAQTGLMA</sequence>
<protein>
    <submittedName>
        <fullName evidence="1">Uncharacterized protein</fullName>
    </submittedName>
</protein>
<dbReference type="RefSeq" id="WP_096611333.1">
    <property type="nucleotide sequence ID" value="NZ_NWVD01000002.1"/>
</dbReference>
<reference evidence="1 2" key="1">
    <citation type="submission" date="2017-09" db="EMBL/GenBank/DDBJ databases">
        <title>Sphingomonas ginsenosidimutans KACC 14949, whole genome shotgun sequence.</title>
        <authorList>
            <person name="Feng G."/>
            <person name="Zhu H."/>
        </authorList>
    </citation>
    <scope>NUCLEOTIDE SEQUENCE [LARGE SCALE GENOMIC DNA]</scope>
    <source>
        <strain evidence="1 2">KACC 14949</strain>
    </source>
</reference>
<accession>A0A2A4HZA5</accession>
<dbReference type="AlphaFoldDB" id="A0A2A4HZA5"/>
<keyword evidence="2" id="KW-1185">Reference proteome</keyword>
<gene>
    <name evidence="1" type="ORF">COA17_07470</name>
</gene>
<evidence type="ECO:0000313" key="1">
    <source>
        <dbReference type="EMBL" id="PCG09684.1"/>
    </source>
</evidence>
<organism evidence="1 2">
    <name type="scientific">Sphingomonas ginsenosidimutans</name>
    <dbReference type="NCBI Taxonomy" id="862134"/>
    <lineage>
        <taxon>Bacteria</taxon>
        <taxon>Pseudomonadati</taxon>
        <taxon>Pseudomonadota</taxon>
        <taxon>Alphaproteobacteria</taxon>
        <taxon>Sphingomonadales</taxon>
        <taxon>Sphingomonadaceae</taxon>
        <taxon>Sphingomonas</taxon>
    </lineage>
</organism>
<proteinExistence type="predicted"/>